<dbReference type="AlphaFoldDB" id="A0AAV4LNH4"/>
<accession>A0AAV4LNH4</accession>
<evidence type="ECO:0000313" key="2">
    <source>
        <dbReference type="EMBL" id="GIX61278.1"/>
    </source>
</evidence>
<reference evidence="2 3" key="1">
    <citation type="submission" date="2021-06" db="EMBL/GenBank/DDBJ databases">
        <title>Genome sequence of Babesia caballi.</title>
        <authorList>
            <person name="Yamagishi J."/>
            <person name="Kidaka T."/>
            <person name="Ochi A."/>
        </authorList>
    </citation>
    <scope>NUCLEOTIDE SEQUENCE [LARGE SCALE GENOMIC DNA]</scope>
    <source>
        <strain evidence="2">USDA-D6B2</strain>
    </source>
</reference>
<keyword evidence="1" id="KW-0812">Transmembrane</keyword>
<evidence type="ECO:0000313" key="3">
    <source>
        <dbReference type="Proteomes" id="UP001497744"/>
    </source>
</evidence>
<organism evidence="2 3">
    <name type="scientific">Babesia caballi</name>
    <dbReference type="NCBI Taxonomy" id="5871"/>
    <lineage>
        <taxon>Eukaryota</taxon>
        <taxon>Sar</taxon>
        <taxon>Alveolata</taxon>
        <taxon>Apicomplexa</taxon>
        <taxon>Aconoidasida</taxon>
        <taxon>Piroplasmida</taxon>
        <taxon>Babesiidae</taxon>
        <taxon>Babesia</taxon>
    </lineage>
</organism>
<gene>
    <name evidence="2" type="ORF">BcabD6B2_07130</name>
</gene>
<feature type="transmembrane region" description="Helical" evidence="1">
    <location>
        <begin position="123"/>
        <end position="142"/>
    </location>
</feature>
<proteinExistence type="predicted"/>
<evidence type="ECO:0000256" key="1">
    <source>
        <dbReference type="SAM" id="Phobius"/>
    </source>
</evidence>
<sequence>MSAGKSLTEPPQNLKEAVDWVLCMSGNDGEGDYNKGQEAIKKLATQVKTLLSGVSVPGVTVGLEQLFQGDTIGSFGSNASIASLASGLNALIDQTNGMGNRYAYTYKKDDSSQTVNDEKSAKMFLGMIPLLFFGLGFLFYMCRRDGGKWSVTKLSAGPFRVFLDAVGFNIDQLNGGKNRL</sequence>
<keyword evidence="1" id="KW-0472">Membrane</keyword>
<keyword evidence="1" id="KW-1133">Transmembrane helix</keyword>
<keyword evidence="3" id="KW-1185">Reference proteome</keyword>
<name>A0AAV4LNH4_BABCB</name>
<protein>
    <submittedName>
        <fullName evidence="2">Variant erythrocyte surface antigen-1 family protein</fullName>
    </submittedName>
</protein>
<dbReference type="RefSeq" id="XP_067713349.1">
    <property type="nucleotide sequence ID" value="XM_067857248.1"/>
</dbReference>
<dbReference type="EMBL" id="BPLF01000001">
    <property type="protein sequence ID" value="GIX61278.1"/>
    <property type="molecule type" value="Genomic_DNA"/>
</dbReference>
<comment type="caution">
    <text evidence="2">The sequence shown here is derived from an EMBL/GenBank/DDBJ whole genome shotgun (WGS) entry which is preliminary data.</text>
</comment>
<dbReference type="Proteomes" id="UP001497744">
    <property type="component" value="Unassembled WGS sequence"/>
</dbReference>
<dbReference type="GeneID" id="94192761"/>